<evidence type="ECO:0000313" key="2">
    <source>
        <dbReference type="Proteomes" id="UP001319180"/>
    </source>
</evidence>
<evidence type="ECO:0000313" key="1">
    <source>
        <dbReference type="EMBL" id="MBT1690478.1"/>
    </source>
</evidence>
<proteinExistence type="predicted"/>
<name>A0AAP2DES7_9BACT</name>
<dbReference type="Proteomes" id="UP001319180">
    <property type="component" value="Unassembled WGS sequence"/>
</dbReference>
<gene>
    <name evidence="1" type="ORF">KK078_28190</name>
</gene>
<comment type="caution">
    <text evidence="1">The sequence shown here is derived from an EMBL/GenBank/DDBJ whole genome shotgun (WGS) entry which is preliminary data.</text>
</comment>
<protein>
    <submittedName>
        <fullName evidence="1">Uncharacterized protein</fullName>
    </submittedName>
</protein>
<dbReference type="EMBL" id="JAHESC010000068">
    <property type="protein sequence ID" value="MBT1690478.1"/>
    <property type="molecule type" value="Genomic_DNA"/>
</dbReference>
<organism evidence="1 2">
    <name type="scientific">Dawidia soli</name>
    <dbReference type="NCBI Taxonomy" id="2782352"/>
    <lineage>
        <taxon>Bacteria</taxon>
        <taxon>Pseudomonadati</taxon>
        <taxon>Bacteroidota</taxon>
        <taxon>Cytophagia</taxon>
        <taxon>Cytophagales</taxon>
        <taxon>Chryseotaleaceae</taxon>
        <taxon>Dawidia</taxon>
    </lineage>
</organism>
<dbReference type="AlphaFoldDB" id="A0AAP2DES7"/>
<dbReference type="RefSeq" id="WP_254093874.1">
    <property type="nucleotide sequence ID" value="NZ_JAHESC010000068.1"/>
</dbReference>
<keyword evidence="2" id="KW-1185">Reference proteome</keyword>
<reference evidence="1 2" key="1">
    <citation type="submission" date="2021-05" db="EMBL/GenBank/DDBJ databases">
        <title>A Polyphasic approach of four new species of the genus Ohtaekwangia: Ohtaekwangia histidinii sp. nov., Ohtaekwangia cretensis sp. nov., Ohtaekwangia indiensis sp. nov., Ohtaekwangia reichenbachii sp. nov. from diverse environment.</title>
        <authorList>
            <person name="Octaviana S."/>
        </authorList>
    </citation>
    <scope>NUCLEOTIDE SEQUENCE [LARGE SCALE GENOMIC DNA]</scope>
    <source>
        <strain evidence="1 2">PWU37</strain>
    </source>
</reference>
<sequence>MAPISRKNKLCIYRMLSLLMLPLYLAGAGSREVLHAWIHTHEAVVDHSAAQEQDPCHRMLFHGEATACEHDAHLVDSDDCPLCDIACHVDQVMTPEAVFLCAPYGPGCFSCYKQRLDSYWAVLSSSRAPPAQA</sequence>
<accession>A0AAP2DES7</accession>